<feature type="region of interest" description="Disordered" evidence="1">
    <location>
        <begin position="1"/>
        <end position="21"/>
    </location>
</feature>
<protein>
    <submittedName>
        <fullName evidence="2">Uncharacterized protein</fullName>
    </submittedName>
</protein>
<evidence type="ECO:0000256" key="1">
    <source>
        <dbReference type="SAM" id="MobiDB-lite"/>
    </source>
</evidence>
<organism evidence="2 3">
    <name type="scientific">Nyssa sinensis</name>
    <dbReference type="NCBI Taxonomy" id="561372"/>
    <lineage>
        <taxon>Eukaryota</taxon>
        <taxon>Viridiplantae</taxon>
        <taxon>Streptophyta</taxon>
        <taxon>Embryophyta</taxon>
        <taxon>Tracheophyta</taxon>
        <taxon>Spermatophyta</taxon>
        <taxon>Magnoliopsida</taxon>
        <taxon>eudicotyledons</taxon>
        <taxon>Gunneridae</taxon>
        <taxon>Pentapetalae</taxon>
        <taxon>asterids</taxon>
        <taxon>Cornales</taxon>
        <taxon>Nyssaceae</taxon>
        <taxon>Nyssa</taxon>
    </lineage>
</organism>
<sequence length="189" mass="20591">MEDSLSSSVNNSVASKGTIDTPEESGWTAYFEDFFSNQIEHSSNCASSIGNPSLVSDAASCVAWKASNINHVAACSSMDGSPKLPQKLNFRKTRAREISYDDSLEDTASSPVNSPKVSSLKQMDINHRKTDDNIESSLGKGGGCDDHHSQQQTDERDEKNFDGKNNDCTDLKKRGLCLVPLSMFVNYLG</sequence>
<feature type="region of interest" description="Disordered" evidence="1">
    <location>
        <begin position="101"/>
        <end position="165"/>
    </location>
</feature>
<proteinExistence type="predicted"/>
<dbReference type="InterPro" id="IPR039280">
    <property type="entry name" value="VUP"/>
</dbReference>
<dbReference type="EMBL" id="CM018046">
    <property type="protein sequence ID" value="KAA8526493.1"/>
    <property type="molecule type" value="Genomic_DNA"/>
</dbReference>
<accession>A0A5J5A6I9</accession>
<dbReference type="OrthoDB" id="779856at2759"/>
<feature type="compositionally biased region" description="Polar residues" evidence="1">
    <location>
        <begin position="106"/>
        <end position="121"/>
    </location>
</feature>
<evidence type="ECO:0000313" key="2">
    <source>
        <dbReference type="EMBL" id="KAA8526493.1"/>
    </source>
</evidence>
<reference evidence="2 3" key="1">
    <citation type="submission" date="2019-09" db="EMBL/GenBank/DDBJ databases">
        <title>A chromosome-level genome assembly of the Chinese tupelo Nyssa sinensis.</title>
        <authorList>
            <person name="Yang X."/>
            <person name="Kang M."/>
            <person name="Yang Y."/>
            <person name="Xiong H."/>
            <person name="Wang M."/>
            <person name="Zhang Z."/>
            <person name="Wang Z."/>
            <person name="Wu H."/>
            <person name="Ma T."/>
            <person name="Liu J."/>
            <person name="Xi Z."/>
        </authorList>
    </citation>
    <scope>NUCLEOTIDE SEQUENCE [LARGE SCALE GENOMIC DNA]</scope>
    <source>
        <strain evidence="2">J267</strain>
        <tissue evidence="2">Leaf</tissue>
    </source>
</reference>
<dbReference type="AlphaFoldDB" id="A0A5J5A6I9"/>
<gene>
    <name evidence="2" type="ORF">F0562_008304</name>
</gene>
<name>A0A5J5A6I9_9ASTE</name>
<feature type="compositionally biased region" description="Low complexity" evidence="1">
    <location>
        <begin position="1"/>
        <end position="15"/>
    </location>
</feature>
<dbReference type="GO" id="GO:0010089">
    <property type="term" value="P:xylem development"/>
    <property type="evidence" value="ECO:0007669"/>
    <property type="project" value="InterPro"/>
</dbReference>
<feature type="compositionally biased region" description="Basic and acidic residues" evidence="1">
    <location>
        <begin position="143"/>
        <end position="165"/>
    </location>
</feature>
<dbReference type="PANTHER" id="PTHR33974">
    <property type="entry name" value="VASCULAR-RELATED UNKNOWN PROTEIN 1-RELATED"/>
    <property type="match status" value="1"/>
</dbReference>
<dbReference type="Proteomes" id="UP000325577">
    <property type="component" value="Linkage Group LG3"/>
</dbReference>
<evidence type="ECO:0000313" key="3">
    <source>
        <dbReference type="Proteomes" id="UP000325577"/>
    </source>
</evidence>
<keyword evidence="3" id="KW-1185">Reference proteome</keyword>
<dbReference type="PANTHER" id="PTHR33974:SF2">
    <property type="entry name" value="VASCULAR-RELATED UNKNOWN PROTEIN 1"/>
    <property type="match status" value="1"/>
</dbReference>